<evidence type="ECO:0000313" key="4">
    <source>
        <dbReference type="Proteomes" id="UP001595851"/>
    </source>
</evidence>
<dbReference type="PANTHER" id="PTHR48050">
    <property type="entry name" value="STEROL 3-BETA-GLUCOSYLTRANSFERASE"/>
    <property type="match status" value="1"/>
</dbReference>
<dbReference type="Gene3D" id="3.40.50.2000">
    <property type="entry name" value="Glycogen Phosphorylase B"/>
    <property type="match status" value="2"/>
</dbReference>
<dbReference type="InterPro" id="IPR002213">
    <property type="entry name" value="UDP_glucos_trans"/>
</dbReference>
<dbReference type="InterPro" id="IPR010610">
    <property type="entry name" value="EryCIII-like_C"/>
</dbReference>
<dbReference type="Pfam" id="PF06722">
    <property type="entry name" value="EryCIII-like_C"/>
    <property type="match status" value="1"/>
</dbReference>
<proteinExistence type="predicted"/>
<dbReference type="SUPFAM" id="SSF53756">
    <property type="entry name" value="UDP-Glycosyltransferase/glycogen phosphorylase"/>
    <property type="match status" value="1"/>
</dbReference>
<dbReference type="EMBL" id="JBHSBI010000057">
    <property type="protein sequence ID" value="MFC4016118.1"/>
    <property type="molecule type" value="Genomic_DNA"/>
</dbReference>
<evidence type="ECO:0000313" key="3">
    <source>
        <dbReference type="EMBL" id="MFC4016118.1"/>
    </source>
</evidence>
<organism evidence="3 4">
    <name type="scientific">Nonomuraea purpurea</name>
    <dbReference type="NCBI Taxonomy" id="1849276"/>
    <lineage>
        <taxon>Bacteria</taxon>
        <taxon>Bacillati</taxon>
        <taxon>Actinomycetota</taxon>
        <taxon>Actinomycetes</taxon>
        <taxon>Streptosporangiales</taxon>
        <taxon>Streptosporangiaceae</taxon>
        <taxon>Nonomuraea</taxon>
    </lineage>
</organism>
<gene>
    <name evidence="3" type="ORF">ACFOY2_53530</name>
</gene>
<protein>
    <submittedName>
        <fullName evidence="3">Glycosyltransferase</fullName>
    </submittedName>
</protein>
<dbReference type="Pfam" id="PF03033">
    <property type="entry name" value="Glyco_transf_28"/>
    <property type="match status" value="1"/>
</dbReference>
<dbReference type="InterPro" id="IPR050426">
    <property type="entry name" value="Glycosyltransferase_28"/>
</dbReference>
<dbReference type="InterPro" id="IPR004276">
    <property type="entry name" value="GlycoTrans_28_N"/>
</dbReference>
<sequence length="409" mass="42290">MRVVLVTYGSRGDVEPMTGLAPRLQALGAEVRLCAPPDFAELLDSAGVALTPVGWPIRALATGAVPGKEQAGLSDIAAELTAMAYEAVAGVAEGCAAVVATGSFPAVAGARAAAEKLGVPYVFASFSPCYLPSPHHPPLPRPGQVIPAGVTGNRGLWDLHAEHMNAQLGETINTHRTSIGLPPVDGIRDHVFTDHPFLAADPVLGPWQETSELDVAQTGAWIRPDGRPLPADLEAFLAAGAEPVYVGFGSMRIRGANAQEVSRAVIEAVRTQGRRVLLGSGWADLALIDDRDDCFVVGEVNQQALFRRVAAVVHHGGAGTTTTAARAGAPQVIVPQVADQPYWAGRVTELGIGTGHDGPTPAADSLSSALRIALAPETGARAAAVAETVRTDGAEQAAKLLLDMIGRSG</sequence>
<keyword evidence="4" id="KW-1185">Reference proteome</keyword>
<name>A0ABV8GTP3_9ACTN</name>
<dbReference type="PANTHER" id="PTHR48050:SF13">
    <property type="entry name" value="STEROL 3-BETA-GLUCOSYLTRANSFERASE UGT80A2"/>
    <property type="match status" value="1"/>
</dbReference>
<evidence type="ECO:0000259" key="1">
    <source>
        <dbReference type="Pfam" id="PF03033"/>
    </source>
</evidence>
<feature type="domain" description="Erythromycin biosynthesis protein CIII-like C-terminal" evidence="2">
    <location>
        <begin position="296"/>
        <end position="383"/>
    </location>
</feature>
<accession>A0ABV8GTP3</accession>
<comment type="caution">
    <text evidence="3">The sequence shown here is derived from an EMBL/GenBank/DDBJ whole genome shotgun (WGS) entry which is preliminary data.</text>
</comment>
<evidence type="ECO:0000259" key="2">
    <source>
        <dbReference type="Pfam" id="PF06722"/>
    </source>
</evidence>
<dbReference type="RefSeq" id="WP_379535913.1">
    <property type="nucleotide sequence ID" value="NZ_JBHSBI010000057.1"/>
</dbReference>
<feature type="domain" description="Glycosyltransferase family 28 N-terminal" evidence="1">
    <location>
        <begin position="3"/>
        <end position="130"/>
    </location>
</feature>
<reference evidence="4" key="1">
    <citation type="journal article" date="2019" name="Int. J. Syst. Evol. Microbiol.">
        <title>The Global Catalogue of Microorganisms (GCM) 10K type strain sequencing project: providing services to taxonomists for standard genome sequencing and annotation.</title>
        <authorList>
            <consortium name="The Broad Institute Genomics Platform"/>
            <consortium name="The Broad Institute Genome Sequencing Center for Infectious Disease"/>
            <person name="Wu L."/>
            <person name="Ma J."/>
        </authorList>
    </citation>
    <scope>NUCLEOTIDE SEQUENCE [LARGE SCALE GENOMIC DNA]</scope>
    <source>
        <strain evidence="4">TBRC 1276</strain>
    </source>
</reference>
<dbReference type="Proteomes" id="UP001595851">
    <property type="component" value="Unassembled WGS sequence"/>
</dbReference>
<dbReference type="CDD" id="cd03784">
    <property type="entry name" value="GT1_Gtf-like"/>
    <property type="match status" value="1"/>
</dbReference>